<keyword evidence="17" id="KW-1185">Reference proteome</keyword>
<evidence type="ECO:0000256" key="14">
    <source>
        <dbReference type="PIRSR" id="PIRSR002811-1"/>
    </source>
</evidence>
<accession>A0A6N7IPQ3</accession>
<comment type="caution">
    <text evidence="16">The sequence shown here is derived from an EMBL/GenBank/DDBJ whole genome shotgun (WGS) entry which is preliminary data.</text>
</comment>
<dbReference type="GO" id="GO:0006269">
    <property type="term" value="P:DNA replication, synthesis of primer"/>
    <property type="evidence" value="ECO:0007669"/>
    <property type="project" value="UniProtKB-UniRule"/>
</dbReference>
<feature type="zinc finger region" description="CHC2-type" evidence="12 14">
    <location>
        <begin position="40"/>
        <end position="64"/>
    </location>
</feature>
<comment type="cofactor">
    <cofactor evidence="12 13 14">
        <name>Zn(2+)</name>
        <dbReference type="ChEBI" id="CHEBI:29105"/>
    </cofactor>
    <text evidence="12 13 14">Binds 1 zinc ion per monomer.</text>
</comment>
<dbReference type="InterPro" id="IPR006295">
    <property type="entry name" value="DNA_primase_DnaG"/>
</dbReference>
<dbReference type="Proteomes" id="UP000441717">
    <property type="component" value="Unassembled WGS sequence"/>
</dbReference>
<dbReference type="Pfam" id="PF01807">
    <property type="entry name" value="Zn_ribbon_DnaG"/>
    <property type="match status" value="1"/>
</dbReference>
<dbReference type="InterPro" id="IPR050219">
    <property type="entry name" value="DnaG_primase"/>
</dbReference>
<evidence type="ECO:0000256" key="9">
    <source>
        <dbReference type="ARBA" id="ARBA00022842"/>
    </source>
</evidence>
<evidence type="ECO:0000256" key="12">
    <source>
        <dbReference type="HAMAP-Rule" id="MF_00974"/>
    </source>
</evidence>
<dbReference type="Pfam" id="PF08275">
    <property type="entry name" value="DNAG_N"/>
    <property type="match status" value="1"/>
</dbReference>
<keyword evidence="4 12" id="KW-0548">Nucleotidyltransferase</keyword>
<dbReference type="InterPro" id="IPR002694">
    <property type="entry name" value="Znf_CHC2"/>
</dbReference>
<dbReference type="Gene3D" id="3.40.1360.10">
    <property type="match status" value="1"/>
</dbReference>
<sequence length="599" mass="66782">MSGLIPADIVESVRQATDIVQLIGEYVRLEKKGKNYVGSCPFHQERDPSFTVSPEKQIFYCFGCGAGGNVFRFLMLSENLSFPEAVHRLAARAGITIPRTGGAVENSAARVQERAWEVNSLARDFYRQYLNRRPEAVHARSYLQKRGVSSQTAEIFQLGYAPPQWDALLHFLASRGCSSREAVSLGLLVAGERGKPYDRFRNRLIFPICDAQGRVAGFGGRVLDNGQPKYLNTPETVVFNKRHLLYGLHLARAAIRELGFAIIMEGYMDVVTAHQHGINNAVASMGTSLTPEQGKLLLRYTNQVVIAYDADAAGEAATGRGLDLLQELGFRIRVVNVPEGKDPDEFIRLHGREGWLELLTGAESLLDYKLNRSFREGGDSATMLARVLPNLAAMPGELEREEGIRRVAARLSLSWEAVKDALKRFQSTGGKKWSNPDKNVKSKHNIIKSSDNARFKAEFILLQILLHQPVLLPDLQREVGPSFPKDAGLREIYQLLCRFGVKGDNPVRWMDELTERGQRMLSQLLLEKTPGSDPVKIMPALVKVIQSDDQQEQKTQLLHDLAEAERKGDKEQVALVLSQLQELVQCRNKGALQKGGMTN</sequence>
<gene>
    <name evidence="12" type="primary">dnaG</name>
    <name evidence="16" type="ORF">GFC01_02820</name>
</gene>
<keyword evidence="9" id="KW-0460">Magnesium</keyword>
<dbReference type="GO" id="GO:0005737">
    <property type="term" value="C:cytoplasm"/>
    <property type="evidence" value="ECO:0007669"/>
    <property type="project" value="TreeGrafter"/>
</dbReference>
<keyword evidence="11 12" id="KW-0804">Transcription</keyword>
<dbReference type="FunFam" id="3.90.580.10:FF:000001">
    <property type="entry name" value="DNA primase"/>
    <property type="match status" value="1"/>
</dbReference>
<dbReference type="FunFam" id="3.40.1360.10:FF:000002">
    <property type="entry name" value="DNA primase"/>
    <property type="match status" value="1"/>
</dbReference>
<dbReference type="FunFam" id="3.90.980.10:FF:000001">
    <property type="entry name" value="DNA primase"/>
    <property type="match status" value="1"/>
</dbReference>
<dbReference type="GO" id="GO:0003899">
    <property type="term" value="F:DNA-directed RNA polymerase activity"/>
    <property type="evidence" value="ECO:0007669"/>
    <property type="project" value="UniProtKB-UniRule"/>
</dbReference>
<dbReference type="Gene3D" id="3.90.980.10">
    <property type="entry name" value="DNA primase, catalytic core, N-terminal domain"/>
    <property type="match status" value="1"/>
</dbReference>
<evidence type="ECO:0000256" key="8">
    <source>
        <dbReference type="ARBA" id="ARBA00022833"/>
    </source>
</evidence>
<dbReference type="PANTHER" id="PTHR30313:SF2">
    <property type="entry name" value="DNA PRIMASE"/>
    <property type="match status" value="1"/>
</dbReference>
<reference evidence="16 17" key="1">
    <citation type="submission" date="2019-10" db="EMBL/GenBank/DDBJ databases">
        <title>Comparative genomics of sulfur disproportionating microorganisms.</title>
        <authorList>
            <person name="Ward L.M."/>
            <person name="Bertran E."/>
            <person name="Johnston D."/>
        </authorList>
    </citation>
    <scope>NUCLEOTIDE SEQUENCE [LARGE SCALE GENOMIC DNA]</scope>
    <source>
        <strain evidence="16 17">DSM 14055</strain>
    </source>
</reference>
<evidence type="ECO:0000256" key="2">
    <source>
        <dbReference type="ARBA" id="ARBA00022515"/>
    </source>
</evidence>
<dbReference type="GO" id="GO:0008270">
    <property type="term" value="F:zinc ion binding"/>
    <property type="evidence" value="ECO:0007669"/>
    <property type="project" value="UniProtKB-UniRule"/>
</dbReference>
<dbReference type="SMART" id="SM00400">
    <property type="entry name" value="ZnF_CHCC"/>
    <property type="match status" value="1"/>
</dbReference>
<evidence type="ECO:0000256" key="1">
    <source>
        <dbReference type="ARBA" id="ARBA00022478"/>
    </source>
</evidence>
<dbReference type="AlphaFoldDB" id="A0A6N7IPQ3"/>
<comment type="function">
    <text evidence="12 13">RNA polymerase that catalyzes the synthesis of short RNA molecules used as primers for DNA polymerase during DNA replication.</text>
</comment>
<dbReference type="Gene3D" id="3.90.580.10">
    <property type="entry name" value="Zinc finger, CHC2-type domain"/>
    <property type="match status" value="1"/>
</dbReference>
<name>A0A6N7IPQ3_9FIRM</name>
<evidence type="ECO:0000256" key="3">
    <source>
        <dbReference type="ARBA" id="ARBA00022679"/>
    </source>
</evidence>
<dbReference type="PANTHER" id="PTHR30313">
    <property type="entry name" value="DNA PRIMASE"/>
    <property type="match status" value="1"/>
</dbReference>
<dbReference type="OrthoDB" id="9803773at2"/>
<evidence type="ECO:0000256" key="5">
    <source>
        <dbReference type="ARBA" id="ARBA00022705"/>
    </source>
</evidence>
<dbReference type="HAMAP" id="MF_00974">
    <property type="entry name" value="DNA_primase_DnaG"/>
    <property type="match status" value="1"/>
</dbReference>
<evidence type="ECO:0000256" key="7">
    <source>
        <dbReference type="ARBA" id="ARBA00022771"/>
    </source>
</evidence>
<keyword evidence="3 12" id="KW-0808">Transferase</keyword>
<keyword evidence="5 12" id="KW-0235">DNA replication</keyword>
<evidence type="ECO:0000256" key="10">
    <source>
        <dbReference type="ARBA" id="ARBA00023125"/>
    </source>
</evidence>
<comment type="catalytic activity">
    <reaction evidence="12">
        <text>ssDNA + n NTP = ssDNA/pppN(pN)n-1 hybrid + (n-1) diphosphate.</text>
        <dbReference type="EC" id="2.7.7.101"/>
    </reaction>
</comment>
<evidence type="ECO:0000259" key="15">
    <source>
        <dbReference type="PROSITE" id="PS50880"/>
    </source>
</evidence>
<comment type="similarity">
    <text evidence="12 13">Belongs to the DnaG primase family.</text>
</comment>
<evidence type="ECO:0000256" key="11">
    <source>
        <dbReference type="ARBA" id="ARBA00023163"/>
    </source>
</evidence>
<evidence type="ECO:0000256" key="6">
    <source>
        <dbReference type="ARBA" id="ARBA00022723"/>
    </source>
</evidence>
<feature type="domain" description="Toprim" evidence="15">
    <location>
        <begin position="259"/>
        <end position="340"/>
    </location>
</feature>
<dbReference type="PROSITE" id="PS50880">
    <property type="entry name" value="TOPRIM"/>
    <property type="match status" value="1"/>
</dbReference>
<dbReference type="SMART" id="SM00493">
    <property type="entry name" value="TOPRIM"/>
    <property type="match status" value="1"/>
</dbReference>
<keyword evidence="1 12" id="KW-0240">DNA-directed RNA polymerase</keyword>
<dbReference type="GO" id="GO:0000428">
    <property type="term" value="C:DNA-directed RNA polymerase complex"/>
    <property type="evidence" value="ECO:0007669"/>
    <property type="project" value="UniProtKB-KW"/>
</dbReference>
<dbReference type="InterPro" id="IPR013264">
    <property type="entry name" value="DNAG_N"/>
</dbReference>
<dbReference type="Pfam" id="PF13155">
    <property type="entry name" value="Toprim_2"/>
    <property type="match status" value="1"/>
</dbReference>
<dbReference type="EMBL" id="WHYR01000005">
    <property type="protein sequence ID" value="MQL51208.1"/>
    <property type="molecule type" value="Genomic_DNA"/>
</dbReference>
<dbReference type="InterPro" id="IPR030846">
    <property type="entry name" value="DnaG_bac"/>
</dbReference>
<dbReference type="SUPFAM" id="SSF56731">
    <property type="entry name" value="DNA primase core"/>
    <property type="match status" value="1"/>
</dbReference>
<dbReference type="Gene3D" id="1.10.860.10">
    <property type="entry name" value="DNAb Helicase, Chain A"/>
    <property type="match status" value="1"/>
</dbReference>
<dbReference type="RefSeq" id="WP_152945137.1">
    <property type="nucleotide sequence ID" value="NZ_WHYR01000005.1"/>
</dbReference>
<keyword evidence="2 12" id="KW-0639">Primosome</keyword>
<dbReference type="SUPFAM" id="SSF57783">
    <property type="entry name" value="Zinc beta-ribbon"/>
    <property type="match status" value="1"/>
</dbReference>
<evidence type="ECO:0000256" key="13">
    <source>
        <dbReference type="PIRNR" id="PIRNR002811"/>
    </source>
</evidence>
<dbReference type="InterPro" id="IPR036977">
    <property type="entry name" value="DNA_primase_Znf_CHC2"/>
</dbReference>
<dbReference type="CDD" id="cd03364">
    <property type="entry name" value="TOPRIM_DnaG_primases"/>
    <property type="match status" value="1"/>
</dbReference>
<keyword evidence="10 12" id="KW-0238">DNA-binding</keyword>
<keyword evidence="8 12" id="KW-0862">Zinc</keyword>
<organism evidence="16 17">
    <name type="scientific">Desulfofundulus thermobenzoicus</name>
    <dbReference type="NCBI Taxonomy" id="29376"/>
    <lineage>
        <taxon>Bacteria</taxon>
        <taxon>Bacillati</taxon>
        <taxon>Bacillota</taxon>
        <taxon>Clostridia</taxon>
        <taxon>Eubacteriales</taxon>
        <taxon>Peptococcaceae</taxon>
        <taxon>Desulfofundulus</taxon>
    </lineage>
</organism>
<proteinExistence type="inferred from homology"/>
<dbReference type="InterPro" id="IPR006171">
    <property type="entry name" value="TOPRIM_dom"/>
</dbReference>
<evidence type="ECO:0000313" key="17">
    <source>
        <dbReference type="Proteomes" id="UP000441717"/>
    </source>
</evidence>
<dbReference type="GO" id="GO:1990077">
    <property type="term" value="C:primosome complex"/>
    <property type="evidence" value="ECO:0007669"/>
    <property type="project" value="UniProtKB-KW"/>
</dbReference>
<comment type="domain">
    <text evidence="12">Contains an N-terminal zinc-binding domain, a central core domain that contains the primase activity, and a C-terminal DnaB-binding domain.</text>
</comment>
<keyword evidence="7 12" id="KW-0863">Zinc-finger</keyword>
<keyword evidence="6 12" id="KW-0479">Metal-binding</keyword>
<dbReference type="NCBIfam" id="TIGR01391">
    <property type="entry name" value="dnaG"/>
    <property type="match status" value="1"/>
</dbReference>
<comment type="subunit">
    <text evidence="12">Monomer. Interacts with DnaB.</text>
</comment>
<protein>
    <recommendedName>
        <fullName evidence="12 13">DNA primase</fullName>
        <ecNumber evidence="12">2.7.7.101</ecNumber>
    </recommendedName>
</protein>
<dbReference type="InterPro" id="IPR016136">
    <property type="entry name" value="DNA_helicase_N/primase_C"/>
</dbReference>
<dbReference type="InterPro" id="IPR034151">
    <property type="entry name" value="TOPRIM_DnaG_bac"/>
</dbReference>
<dbReference type="GO" id="GO:0003677">
    <property type="term" value="F:DNA binding"/>
    <property type="evidence" value="ECO:0007669"/>
    <property type="project" value="UniProtKB-KW"/>
</dbReference>
<dbReference type="PIRSF" id="PIRSF002811">
    <property type="entry name" value="DnaG"/>
    <property type="match status" value="1"/>
</dbReference>
<dbReference type="EC" id="2.7.7.101" evidence="12"/>
<evidence type="ECO:0000256" key="4">
    <source>
        <dbReference type="ARBA" id="ARBA00022695"/>
    </source>
</evidence>
<evidence type="ECO:0000313" key="16">
    <source>
        <dbReference type="EMBL" id="MQL51208.1"/>
    </source>
</evidence>
<dbReference type="InterPro" id="IPR037068">
    <property type="entry name" value="DNA_primase_core_N_sf"/>
</dbReference>